<evidence type="ECO:0000256" key="4">
    <source>
        <dbReference type="ARBA" id="ARBA00023163"/>
    </source>
</evidence>
<dbReference type="InterPro" id="IPR028082">
    <property type="entry name" value="Peripla_BP_I"/>
</dbReference>
<keyword evidence="8" id="KW-1185">Reference proteome</keyword>
<dbReference type="SMART" id="SM00354">
    <property type="entry name" value="HTH_LACI"/>
    <property type="match status" value="1"/>
</dbReference>
<dbReference type="InterPro" id="IPR000843">
    <property type="entry name" value="HTH_LacI"/>
</dbReference>
<organism evidence="7 8">
    <name type="scientific">Devosia insulae DS-56</name>
    <dbReference type="NCBI Taxonomy" id="1116389"/>
    <lineage>
        <taxon>Bacteria</taxon>
        <taxon>Pseudomonadati</taxon>
        <taxon>Pseudomonadota</taxon>
        <taxon>Alphaproteobacteria</taxon>
        <taxon>Hyphomicrobiales</taxon>
        <taxon>Devosiaceae</taxon>
        <taxon>Devosia</taxon>
    </lineage>
</organism>
<evidence type="ECO:0000256" key="2">
    <source>
        <dbReference type="ARBA" id="ARBA00023015"/>
    </source>
</evidence>
<keyword evidence="1" id="KW-0678">Repressor</keyword>
<keyword evidence="2" id="KW-0805">Transcription regulation</keyword>
<evidence type="ECO:0000313" key="7">
    <source>
        <dbReference type="EMBL" id="OEO30031.1"/>
    </source>
</evidence>
<feature type="domain" description="HTH lacI-type" evidence="6">
    <location>
        <begin position="15"/>
        <end position="68"/>
    </location>
</feature>
<dbReference type="EMBL" id="LAJE02000236">
    <property type="protein sequence ID" value="OEO30031.1"/>
    <property type="molecule type" value="Genomic_DNA"/>
</dbReference>
<dbReference type="Gene3D" id="1.10.260.40">
    <property type="entry name" value="lambda repressor-like DNA-binding domains"/>
    <property type="match status" value="1"/>
</dbReference>
<evidence type="ECO:0000256" key="3">
    <source>
        <dbReference type="ARBA" id="ARBA00023125"/>
    </source>
</evidence>
<dbReference type="CDD" id="cd01392">
    <property type="entry name" value="HTH_LacI"/>
    <property type="match status" value="1"/>
</dbReference>
<dbReference type="PROSITE" id="PS50206">
    <property type="entry name" value="RHODANESE_3"/>
    <property type="match status" value="1"/>
</dbReference>
<dbReference type="Pfam" id="PF00356">
    <property type="entry name" value="LacI"/>
    <property type="match status" value="1"/>
</dbReference>
<dbReference type="Gene3D" id="3.40.50.2300">
    <property type="match status" value="2"/>
</dbReference>
<evidence type="ECO:0000313" key="8">
    <source>
        <dbReference type="Proteomes" id="UP000095463"/>
    </source>
</evidence>
<dbReference type="InterPro" id="IPR010982">
    <property type="entry name" value="Lambda_DNA-bd_dom_sf"/>
</dbReference>
<reference evidence="7 8" key="1">
    <citation type="journal article" date="2015" name="Genome Announc.">
        <title>Genome Assemblies of Three Soil-Associated Devosia species: D. insulae, D. limi, and D. soli.</title>
        <authorList>
            <person name="Hassan Y.I."/>
            <person name="Lepp D."/>
            <person name="Zhou T."/>
        </authorList>
    </citation>
    <scope>NUCLEOTIDE SEQUENCE [LARGE SCALE GENOMIC DNA]</scope>
    <source>
        <strain evidence="7 8">DS-56</strain>
    </source>
</reference>
<name>A0A1E5XN86_9HYPH</name>
<dbReference type="Pfam" id="PF13377">
    <property type="entry name" value="Peripla_BP_3"/>
    <property type="match status" value="1"/>
</dbReference>
<gene>
    <name evidence="7" type="ORF">VW23_023125</name>
</gene>
<dbReference type="PANTHER" id="PTHR30146:SF148">
    <property type="entry name" value="HTH-TYPE TRANSCRIPTIONAL REPRESSOR PURR-RELATED"/>
    <property type="match status" value="1"/>
</dbReference>
<keyword evidence="3" id="KW-0238">DNA-binding</keyword>
<keyword evidence="4" id="KW-0804">Transcription</keyword>
<evidence type="ECO:0000259" key="6">
    <source>
        <dbReference type="PROSITE" id="PS50932"/>
    </source>
</evidence>
<dbReference type="PROSITE" id="PS50932">
    <property type="entry name" value="HTH_LACI_2"/>
    <property type="match status" value="1"/>
</dbReference>
<protein>
    <submittedName>
        <fullName evidence="7">LacI family transcriptional regulator</fullName>
    </submittedName>
</protein>
<dbReference type="RefSeq" id="WP_069910725.1">
    <property type="nucleotide sequence ID" value="NZ_LAJE02000236.1"/>
</dbReference>
<dbReference type="SUPFAM" id="SSF53822">
    <property type="entry name" value="Periplasmic binding protein-like I"/>
    <property type="match status" value="1"/>
</dbReference>
<dbReference type="GO" id="GO:0000976">
    <property type="term" value="F:transcription cis-regulatory region binding"/>
    <property type="evidence" value="ECO:0007669"/>
    <property type="project" value="TreeGrafter"/>
</dbReference>
<feature type="domain" description="Rhodanese" evidence="5">
    <location>
        <begin position="146"/>
        <end position="207"/>
    </location>
</feature>
<dbReference type="OrthoDB" id="5171752at2"/>
<dbReference type="GO" id="GO:0003700">
    <property type="term" value="F:DNA-binding transcription factor activity"/>
    <property type="evidence" value="ECO:0007669"/>
    <property type="project" value="TreeGrafter"/>
</dbReference>
<accession>A0A1E5XN86</accession>
<dbReference type="InterPro" id="IPR001763">
    <property type="entry name" value="Rhodanese-like_dom"/>
</dbReference>
<dbReference type="PANTHER" id="PTHR30146">
    <property type="entry name" value="LACI-RELATED TRANSCRIPTIONAL REPRESSOR"/>
    <property type="match status" value="1"/>
</dbReference>
<dbReference type="CDD" id="cd06267">
    <property type="entry name" value="PBP1_LacI_sugar_binding-like"/>
    <property type="match status" value="1"/>
</dbReference>
<comment type="caution">
    <text evidence="7">The sequence shown here is derived from an EMBL/GenBank/DDBJ whole genome shotgun (WGS) entry which is preliminary data.</text>
</comment>
<dbReference type="InterPro" id="IPR046335">
    <property type="entry name" value="LacI/GalR-like_sensor"/>
</dbReference>
<dbReference type="AlphaFoldDB" id="A0A1E5XN86"/>
<evidence type="ECO:0000259" key="5">
    <source>
        <dbReference type="PROSITE" id="PS50206"/>
    </source>
</evidence>
<dbReference type="Proteomes" id="UP000095463">
    <property type="component" value="Unassembled WGS sequence"/>
</dbReference>
<sequence>MSDSDDTESGRRRHATIVEVADRAGVAIGTVSRYLNGHPVRRGNREQIEQAIGQLGYRRNAIAAAMKADLTNTVGFMVPSLSEFHAPVLEHLSRAMRRVGRALLTYCHDANPASIADALDFFVTHRVDCLIMDGRNDVDERILELIGNGTPVIFYDNGWPGLPVDRVLVENRAASFRAVTHLLDIGHSRIAVLTGNIGDWTGGERFEGYRQALLGRGIEINPDYVLDSHWYETEAYSGMLRLLSLPEPPTALYCCNYNMAVGALRLLREHGLKVPDDISLVSFDDVPLFQLHDTGITAVAQPVAKIAETITSIMASRLSDRGLSHAPHTITLNCDIILRGSTRRLITPQALGSR</sequence>
<evidence type="ECO:0000256" key="1">
    <source>
        <dbReference type="ARBA" id="ARBA00022491"/>
    </source>
</evidence>
<dbReference type="SUPFAM" id="SSF47413">
    <property type="entry name" value="lambda repressor-like DNA-binding domains"/>
    <property type="match status" value="1"/>
</dbReference>
<proteinExistence type="predicted"/>